<dbReference type="AlphaFoldDB" id="A0A940X547"/>
<dbReference type="PROSITE" id="PS50043">
    <property type="entry name" value="HTH_LUXR_2"/>
    <property type="match status" value="1"/>
</dbReference>
<dbReference type="GO" id="GO:0003677">
    <property type="term" value="F:DNA binding"/>
    <property type="evidence" value="ECO:0007669"/>
    <property type="project" value="UniProtKB-KW"/>
</dbReference>
<protein>
    <submittedName>
        <fullName evidence="6">Response regulator transcription factor</fullName>
    </submittedName>
</protein>
<dbReference type="InterPro" id="IPR058245">
    <property type="entry name" value="NreC/VraR/RcsB-like_REC"/>
</dbReference>
<feature type="domain" description="Response regulatory" evidence="5">
    <location>
        <begin position="2"/>
        <end position="119"/>
    </location>
</feature>
<reference evidence="6" key="2">
    <citation type="submission" date="2021-03" db="EMBL/GenBank/DDBJ databases">
        <authorList>
            <person name="Cao W."/>
        </authorList>
    </citation>
    <scope>NUCLEOTIDE SEQUENCE</scope>
    <source>
        <strain evidence="6">110414</strain>
    </source>
</reference>
<dbReference type="InterPro" id="IPR011006">
    <property type="entry name" value="CheY-like_superfamily"/>
</dbReference>
<gene>
    <name evidence="6" type="ORF">J5837_12890</name>
</gene>
<evidence type="ECO:0000256" key="2">
    <source>
        <dbReference type="ARBA" id="ARBA00023125"/>
    </source>
</evidence>
<dbReference type="CDD" id="cd06170">
    <property type="entry name" value="LuxR_C_like"/>
    <property type="match status" value="1"/>
</dbReference>
<sequence>MRIIIADDHPIIGIALAEMLKTAFPDADIGSVADGHDLMRRAGNAGCDYLILDLQMPGDLKSVPLLQAVHALRPEMRIVVYSGQAHPCLALASFDQGASAFVSKNSGPHVVLEAMRAVVAGGSFIDPGIDLQVARNHPWMRLTAAERDILLALAKGGNLQALAIDSDRSYKTVTAHKYNALRKLGLGSNTEIGPYLSMHGLDYLLEQ</sequence>
<reference evidence="6" key="1">
    <citation type="journal article" date="2016" name="Int. J. Syst. Evol. Microbiol.">
        <title>Pseudoxanthomonas helianthi sp. nov., isolated from roots of Jerusalem artichoke (Helianthus tuberosus).</title>
        <authorList>
            <person name="Kittiwongwattana C."/>
            <person name="Thawai C."/>
        </authorList>
    </citation>
    <scope>NUCLEOTIDE SEQUENCE</scope>
    <source>
        <strain evidence="6">110414</strain>
    </source>
</reference>
<dbReference type="GO" id="GO:0006355">
    <property type="term" value="P:regulation of DNA-templated transcription"/>
    <property type="evidence" value="ECO:0007669"/>
    <property type="project" value="InterPro"/>
</dbReference>
<dbReference type="Pfam" id="PF00072">
    <property type="entry name" value="Response_reg"/>
    <property type="match status" value="1"/>
</dbReference>
<name>A0A940X547_9GAMM</name>
<evidence type="ECO:0000313" key="6">
    <source>
        <dbReference type="EMBL" id="MBP3985302.1"/>
    </source>
</evidence>
<accession>A0A940X547</accession>
<dbReference type="SUPFAM" id="SSF46894">
    <property type="entry name" value="C-terminal effector domain of the bipartite response regulators"/>
    <property type="match status" value="1"/>
</dbReference>
<keyword evidence="7" id="KW-1185">Reference proteome</keyword>
<evidence type="ECO:0000256" key="3">
    <source>
        <dbReference type="PROSITE-ProRule" id="PRU00169"/>
    </source>
</evidence>
<keyword evidence="2" id="KW-0238">DNA-binding</keyword>
<dbReference type="Pfam" id="PF00196">
    <property type="entry name" value="GerE"/>
    <property type="match status" value="1"/>
</dbReference>
<dbReference type="Gene3D" id="3.40.50.2300">
    <property type="match status" value="1"/>
</dbReference>
<dbReference type="PROSITE" id="PS50110">
    <property type="entry name" value="RESPONSE_REGULATORY"/>
    <property type="match status" value="1"/>
</dbReference>
<dbReference type="InterPro" id="IPR016032">
    <property type="entry name" value="Sig_transdc_resp-reg_C-effctor"/>
</dbReference>
<organism evidence="6 7">
    <name type="scientific">Pseudoxanthomonas helianthi</name>
    <dbReference type="NCBI Taxonomy" id="1453541"/>
    <lineage>
        <taxon>Bacteria</taxon>
        <taxon>Pseudomonadati</taxon>
        <taxon>Pseudomonadota</taxon>
        <taxon>Gammaproteobacteria</taxon>
        <taxon>Lysobacterales</taxon>
        <taxon>Lysobacteraceae</taxon>
        <taxon>Pseudoxanthomonas</taxon>
    </lineage>
</organism>
<dbReference type="PANTHER" id="PTHR45566">
    <property type="entry name" value="HTH-TYPE TRANSCRIPTIONAL REGULATOR YHJB-RELATED"/>
    <property type="match status" value="1"/>
</dbReference>
<dbReference type="Proteomes" id="UP000673447">
    <property type="component" value="Unassembled WGS sequence"/>
</dbReference>
<dbReference type="SMART" id="SM00448">
    <property type="entry name" value="REC"/>
    <property type="match status" value="1"/>
</dbReference>
<dbReference type="InterPro" id="IPR001789">
    <property type="entry name" value="Sig_transdc_resp-reg_receiver"/>
</dbReference>
<dbReference type="SUPFAM" id="SSF52172">
    <property type="entry name" value="CheY-like"/>
    <property type="match status" value="1"/>
</dbReference>
<dbReference type="InterPro" id="IPR000792">
    <property type="entry name" value="Tscrpt_reg_LuxR_C"/>
</dbReference>
<dbReference type="CDD" id="cd17535">
    <property type="entry name" value="REC_NarL-like"/>
    <property type="match status" value="1"/>
</dbReference>
<dbReference type="SMART" id="SM00421">
    <property type="entry name" value="HTH_LUXR"/>
    <property type="match status" value="1"/>
</dbReference>
<comment type="caution">
    <text evidence="6">The sequence shown here is derived from an EMBL/GenBank/DDBJ whole genome shotgun (WGS) entry which is preliminary data.</text>
</comment>
<feature type="domain" description="HTH luxR-type" evidence="4">
    <location>
        <begin position="135"/>
        <end position="200"/>
    </location>
</feature>
<proteinExistence type="predicted"/>
<dbReference type="EMBL" id="JAGKTC010000003">
    <property type="protein sequence ID" value="MBP3985302.1"/>
    <property type="molecule type" value="Genomic_DNA"/>
</dbReference>
<evidence type="ECO:0000259" key="5">
    <source>
        <dbReference type="PROSITE" id="PS50110"/>
    </source>
</evidence>
<dbReference type="PANTHER" id="PTHR45566:SF2">
    <property type="entry name" value="NARL SUBFAMILY"/>
    <property type="match status" value="1"/>
</dbReference>
<dbReference type="InterPro" id="IPR051015">
    <property type="entry name" value="EvgA-like"/>
</dbReference>
<dbReference type="GO" id="GO:0000160">
    <property type="term" value="P:phosphorelay signal transduction system"/>
    <property type="evidence" value="ECO:0007669"/>
    <property type="project" value="InterPro"/>
</dbReference>
<dbReference type="RefSeq" id="WP_210537174.1">
    <property type="nucleotide sequence ID" value="NZ_JAGKTC010000003.1"/>
</dbReference>
<feature type="modified residue" description="4-aspartylphosphate" evidence="3">
    <location>
        <position position="53"/>
    </location>
</feature>
<evidence type="ECO:0000313" key="7">
    <source>
        <dbReference type="Proteomes" id="UP000673447"/>
    </source>
</evidence>
<keyword evidence="1 3" id="KW-0597">Phosphoprotein</keyword>
<evidence type="ECO:0000259" key="4">
    <source>
        <dbReference type="PROSITE" id="PS50043"/>
    </source>
</evidence>
<evidence type="ECO:0000256" key="1">
    <source>
        <dbReference type="ARBA" id="ARBA00022553"/>
    </source>
</evidence>